<dbReference type="EC" id="2.1.1.72" evidence="2"/>
<dbReference type="Gene3D" id="1.20.1260.30">
    <property type="match status" value="1"/>
</dbReference>
<dbReference type="InterPro" id="IPR038333">
    <property type="entry name" value="T1MK-like_N_sf"/>
</dbReference>
<evidence type="ECO:0000256" key="7">
    <source>
        <dbReference type="ARBA" id="ARBA00047942"/>
    </source>
</evidence>
<dbReference type="GO" id="GO:0003677">
    <property type="term" value="F:DNA binding"/>
    <property type="evidence" value="ECO:0007669"/>
    <property type="project" value="InterPro"/>
</dbReference>
<evidence type="ECO:0000259" key="8">
    <source>
        <dbReference type="Pfam" id="PF02384"/>
    </source>
</evidence>
<comment type="catalytic activity">
    <reaction evidence="7">
        <text>a 2'-deoxyadenosine in DNA + S-adenosyl-L-methionine = an N(6)-methyl-2'-deoxyadenosine in DNA + S-adenosyl-L-homocysteine + H(+)</text>
        <dbReference type="Rhea" id="RHEA:15197"/>
        <dbReference type="Rhea" id="RHEA-COMP:12418"/>
        <dbReference type="Rhea" id="RHEA-COMP:12419"/>
        <dbReference type="ChEBI" id="CHEBI:15378"/>
        <dbReference type="ChEBI" id="CHEBI:57856"/>
        <dbReference type="ChEBI" id="CHEBI:59789"/>
        <dbReference type="ChEBI" id="CHEBI:90615"/>
        <dbReference type="ChEBI" id="CHEBI:90616"/>
        <dbReference type="EC" id="2.1.1.72"/>
    </reaction>
</comment>
<dbReference type="AlphaFoldDB" id="A0A1C4WNG9"/>
<keyword evidence="11" id="KW-1185">Reference proteome</keyword>
<dbReference type="EMBL" id="LT607409">
    <property type="protein sequence ID" value="SCE97708.1"/>
    <property type="molecule type" value="Genomic_DNA"/>
</dbReference>
<dbReference type="Pfam" id="PF02384">
    <property type="entry name" value="N6_Mtase"/>
    <property type="match status" value="1"/>
</dbReference>
<keyword evidence="4" id="KW-0808">Transferase</keyword>
<evidence type="ECO:0000256" key="5">
    <source>
        <dbReference type="ARBA" id="ARBA00022691"/>
    </source>
</evidence>
<dbReference type="InterPro" id="IPR022749">
    <property type="entry name" value="D12N6_MeTrfase_N"/>
</dbReference>
<dbReference type="InterPro" id="IPR002052">
    <property type="entry name" value="DNA_methylase_N6_adenine_CS"/>
</dbReference>
<dbReference type="SUPFAM" id="SSF53335">
    <property type="entry name" value="S-adenosyl-L-methionine-dependent methyltransferases"/>
    <property type="match status" value="1"/>
</dbReference>
<evidence type="ECO:0000313" key="10">
    <source>
        <dbReference type="EMBL" id="SCE97708.1"/>
    </source>
</evidence>
<dbReference type="PANTHER" id="PTHR42933:SF3">
    <property type="entry name" value="TYPE I RESTRICTION ENZYME MJAVIII METHYLASE SUBUNIT"/>
    <property type="match status" value="1"/>
</dbReference>
<gene>
    <name evidence="10" type="ORF">GA0070612_2655</name>
</gene>
<dbReference type="RefSeq" id="WP_088988161.1">
    <property type="nucleotide sequence ID" value="NZ_LT607409.1"/>
</dbReference>
<evidence type="ECO:0000256" key="1">
    <source>
        <dbReference type="ARBA" id="ARBA00006594"/>
    </source>
</evidence>
<dbReference type="InterPro" id="IPR029063">
    <property type="entry name" value="SAM-dependent_MTases_sf"/>
</dbReference>
<sequence>MITGELKSKVDRIWDTFWSGGISNPLEVIEQITYLLFIRRLDEVHDLALKKARRTGKPIDRPIYPEGDDPKGKPYAELRWSYFKSVEPREMFEIVGEHVFPFLRTLGGDGSTYSSHMRDARFTIPNPALLSRVVDMLDGVSMEDRDTKGDLYEYLLSKIATAGHNGQFRTPRHIIRLMVEMIGPGPDDTICDPACGTAGFLMEASEYVRRKHPDLFHDPKRNRHYHHEMFHGFDFDSTMLRVGSMNMLLHGVENPIIERRDSLAQSVSEDVEKYSVILANPPFAGSIDYESTARELLQVVRTKKTELLFLVLFLRLLKPGGQAAVIVPDGVLFGSSSKAYKELRRMLVDDHRLDAVIKLPGGTFRPYTGVSAAILIFTKTNSGGTENVWFYDVSADGWSLDDKRTPLLPEEKLGPVPQVAFNETDHAVNNLPDVLARWAQRNGDERKRARTEQSFCVPKEDIVAQGYDLSLSRYRKVVRETVEHRPPLDILNDLARIEAEIQQGMSDLKAMLG</sequence>
<dbReference type="InterPro" id="IPR003356">
    <property type="entry name" value="DNA_methylase_A-5"/>
</dbReference>
<dbReference type="GO" id="GO:0009307">
    <property type="term" value="P:DNA restriction-modification system"/>
    <property type="evidence" value="ECO:0007669"/>
    <property type="project" value="UniProtKB-KW"/>
</dbReference>
<keyword evidence="3" id="KW-0489">Methyltransferase</keyword>
<comment type="similarity">
    <text evidence="1">Belongs to the N(4)/N(6)-methyltransferase family.</text>
</comment>
<evidence type="ECO:0000259" key="9">
    <source>
        <dbReference type="Pfam" id="PF12161"/>
    </source>
</evidence>
<evidence type="ECO:0000256" key="4">
    <source>
        <dbReference type="ARBA" id="ARBA00022679"/>
    </source>
</evidence>
<organism evidence="10 11">
    <name type="scientific">Micromonospora chokoriensis</name>
    <dbReference type="NCBI Taxonomy" id="356851"/>
    <lineage>
        <taxon>Bacteria</taxon>
        <taxon>Bacillati</taxon>
        <taxon>Actinomycetota</taxon>
        <taxon>Actinomycetes</taxon>
        <taxon>Micromonosporales</taxon>
        <taxon>Micromonosporaceae</taxon>
        <taxon>Micromonospora</taxon>
    </lineage>
</organism>
<dbReference type="PROSITE" id="PS00092">
    <property type="entry name" value="N6_MTASE"/>
    <property type="match status" value="1"/>
</dbReference>
<dbReference type="PANTHER" id="PTHR42933">
    <property type="entry name" value="SLR6095 PROTEIN"/>
    <property type="match status" value="1"/>
</dbReference>
<dbReference type="GO" id="GO:0008170">
    <property type="term" value="F:N-methyltransferase activity"/>
    <property type="evidence" value="ECO:0007669"/>
    <property type="project" value="InterPro"/>
</dbReference>
<keyword evidence="5" id="KW-0949">S-adenosyl-L-methionine</keyword>
<dbReference type="GO" id="GO:0009007">
    <property type="term" value="F:site-specific DNA-methyltransferase (adenine-specific) activity"/>
    <property type="evidence" value="ECO:0007669"/>
    <property type="project" value="UniProtKB-EC"/>
</dbReference>
<dbReference type="Gene3D" id="3.40.50.150">
    <property type="entry name" value="Vaccinia Virus protein VP39"/>
    <property type="match status" value="1"/>
</dbReference>
<dbReference type="Proteomes" id="UP000198224">
    <property type="component" value="Chromosome I"/>
</dbReference>
<feature type="domain" description="DNA methylase adenine-specific" evidence="8">
    <location>
        <begin position="144"/>
        <end position="478"/>
    </location>
</feature>
<accession>A0A1C4WNG9</accession>
<proteinExistence type="inferred from homology"/>
<dbReference type="REBASE" id="157956">
    <property type="entry name" value="M.Mch45160ORF2655P"/>
</dbReference>
<feature type="domain" description="N6 adenine-specific DNA methyltransferase N-terminal" evidence="9">
    <location>
        <begin position="6"/>
        <end position="136"/>
    </location>
</feature>
<evidence type="ECO:0000256" key="6">
    <source>
        <dbReference type="ARBA" id="ARBA00022747"/>
    </source>
</evidence>
<protein>
    <recommendedName>
        <fullName evidence="2">site-specific DNA-methyltransferase (adenine-specific)</fullName>
        <ecNumber evidence="2">2.1.1.72</ecNumber>
    </recommendedName>
</protein>
<dbReference type="Pfam" id="PF12161">
    <property type="entry name" value="HsdM_N"/>
    <property type="match status" value="1"/>
</dbReference>
<evidence type="ECO:0000256" key="3">
    <source>
        <dbReference type="ARBA" id="ARBA00022603"/>
    </source>
</evidence>
<reference evidence="11" key="1">
    <citation type="submission" date="2016-06" db="EMBL/GenBank/DDBJ databases">
        <authorList>
            <person name="Varghese N."/>
            <person name="Submissions Spin"/>
        </authorList>
    </citation>
    <scope>NUCLEOTIDE SEQUENCE [LARGE SCALE GENOMIC DNA]</scope>
    <source>
        <strain evidence="11">DSM 45160</strain>
    </source>
</reference>
<evidence type="ECO:0000256" key="2">
    <source>
        <dbReference type="ARBA" id="ARBA00011900"/>
    </source>
</evidence>
<keyword evidence="6" id="KW-0680">Restriction system</keyword>
<dbReference type="InterPro" id="IPR051537">
    <property type="entry name" value="DNA_Adenine_Mtase"/>
</dbReference>
<dbReference type="PRINTS" id="PR00507">
    <property type="entry name" value="N12N6MTFRASE"/>
</dbReference>
<evidence type="ECO:0000313" key="11">
    <source>
        <dbReference type="Proteomes" id="UP000198224"/>
    </source>
</evidence>
<name>A0A1C4WNG9_9ACTN</name>
<dbReference type="GO" id="GO:0032259">
    <property type="term" value="P:methylation"/>
    <property type="evidence" value="ECO:0007669"/>
    <property type="project" value="UniProtKB-KW"/>
</dbReference>